<comment type="caution">
    <text evidence="1">The sequence shown here is derived from an EMBL/GenBank/DDBJ whole genome shotgun (WGS) entry which is preliminary data.</text>
</comment>
<dbReference type="Proteomes" id="UP000239590">
    <property type="component" value="Unassembled WGS sequence"/>
</dbReference>
<evidence type="ECO:0008006" key="3">
    <source>
        <dbReference type="Google" id="ProtNLM"/>
    </source>
</evidence>
<accession>A0A2S7IGB4</accession>
<dbReference type="EMBL" id="PTRA01000006">
    <property type="protein sequence ID" value="PQA54438.1"/>
    <property type="molecule type" value="Genomic_DNA"/>
</dbReference>
<reference evidence="2" key="1">
    <citation type="submission" date="2018-02" db="EMBL/GenBank/DDBJ databases">
        <title>Genome sequencing of Solimonas sp. HR-BB.</title>
        <authorList>
            <person name="Lee Y."/>
            <person name="Jeon C.O."/>
        </authorList>
    </citation>
    <scope>NUCLEOTIDE SEQUENCE [LARGE SCALE GENOMIC DNA]</scope>
    <source>
        <strain evidence="2">HR-U</strain>
    </source>
</reference>
<protein>
    <recommendedName>
        <fullName evidence="3">Lipoprotein</fullName>
    </recommendedName>
</protein>
<evidence type="ECO:0000313" key="2">
    <source>
        <dbReference type="Proteomes" id="UP000239590"/>
    </source>
</evidence>
<evidence type="ECO:0000313" key="1">
    <source>
        <dbReference type="EMBL" id="PQA54438.1"/>
    </source>
</evidence>
<dbReference type="OrthoDB" id="964065at2"/>
<dbReference type="RefSeq" id="WP_104715562.1">
    <property type="nucleotide sequence ID" value="NZ_PTRA01000006.1"/>
</dbReference>
<keyword evidence="2" id="KW-1185">Reference proteome</keyword>
<dbReference type="PROSITE" id="PS51257">
    <property type="entry name" value="PROKAR_LIPOPROTEIN"/>
    <property type="match status" value="1"/>
</dbReference>
<organism evidence="1 2">
    <name type="scientific">Siphonobacter curvatus</name>
    <dbReference type="NCBI Taxonomy" id="2094562"/>
    <lineage>
        <taxon>Bacteria</taxon>
        <taxon>Pseudomonadati</taxon>
        <taxon>Bacteroidota</taxon>
        <taxon>Cytophagia</taxon>
        <taxon>Cytophagales</taxon>
        <taxon>Cytophagaceae</taxon>
        <taxon>Siphonobacter</taxon>
    </lineage>
</organism>
<name>A0A2S7IGB4_9BACT</name>
<sequence>MKKQQSVYAFGIGILFLSLMSCSKSGPGATNACENQADKIAAAANAYVSNPGKNTCEAYKAAINDLFKTCPTYYTGVSKQTLEDFNNTPCQ</sequence>
<gene>
    <name evidence="1" type="ORF">C5O19_22070</name>
</gene>
<dbReference type="AlphaFoldDB" id="A0A2S7IGB4"/>
<proteinExistence type="predicted"/>